<keyword evidence="3 8" id="KW-0436">Ligase</keyword>
<dbReference type="PRINTS" id="PR00987">
    <property type="entry name" value="TRNASYNTHGLU"/>
</dbReference>
<dbReference type="CDD" id="cd00808">
    <property type="entry name" value="GluRS_core"/>
    <property type="match status" value="1"/>
</dbReference>
<evidence type="ECO:0000256" key="8">
    <source>
        <dbReference type="HAMAP-Rule" id="MF_00022"/>
    </source>
</evidence>
<feature type="domain" description="Glutamyl/glutaminyl-tRNA synthetase class Ib catalytic" evidence="9">
    <location>
        <begin position="282"/>
        <end position="348"/>
    </location>
</feature>
<comment type="subunit">
    <text evidence="8">Monomer.</text>
</comment>
<feature type="short sequence motif" description="'HIGH' region" evidence="8">
    <location>
        <begin position="9"/>
        <end position="19"/>
    </location>
</feature>
<feature type="domain" description="Aminoacyl-tRNA synthetase class I anticodon-binding" evidence="10">
    <location>
        <begin position="367"/>
        <end position="510"/>
    </location>
</feature>
<dbReference type="EC" id="6.1.1.17" evidence="8"/>
<dbReference type="GO" id="GO:0005829">
    <property type="term" value="C:cytosol"/>
    <property type="evidence" value="ECO:0007669"/>
    <property type="project" value="TreeGrafter"/>
</dbReference>
<dbReference type="Gene3D" id="1.10.8.70">
    <property type="entry name" value="Glutamate-tRNA synthetase, class I, anticodon-binding domain 1"/>
    <property type="match status" value="1"/>
</dbReference>
<evidence type="ECO:0000259" key="9">
    <source>
        <dbReference type="Pfam" id="PF00749"/>
    </source>
</evidence>
<dbReference type="Pfam" id="PF19269">
    <property type="entry name" value="Anticodon_2"/>
    <property type="match status" value="1"/>
</dbReference>
<evidence type="ECO:0000256" key="4">
    <source>
        <dbReference type="ARBA" id="ARBA00022741"/>
    </source>
</evidence>
<name>A0A6C2YQL2_9BACT</name>
<dbReference type="FunCoup" id="A0A6C2YQL2">
    <property type="interactions" value="548"/>
</dbReference>
<keyword evidence="12" id="KW-1185">Reference proteome</keyword>
<comment type="function">
    <text evidence="8">Catalyzes the attachment of glutamate to tRNA(Glu) in a two-step reaction: glutamate is first activated by ATP to form Glu-AMP and then transferred to the acceptor end of tRNA(Glu).</text>
</comment>
<dbReference type="AlphaFoldDB" id="A0A6C2YQL2"/>
<evidence type="ECO:0000256" key="2">
    <source>
        <dbReference type="ARBA" id="ARBA00022490"/>
    </source>
</evidence>
<dbReference type="InterPro" id="IPR020752">
    <property type="entry name" value="Glu-tRNA-synth_I_codon-bd_sub1"/>
</dbReference>
<keyword evidence="2 8" id="KW-0963">Cytoplasm</keyword>
<dbReference type="NCBIfam" id="TIGR00464">
    <property type="entry name" value="gltX_bact"/>
    <property type="match status" value="1"/>
</dbReference>
<evidence type="ECO:0000313" key="11">
    <source>
        <dbReference type="EMBL" id="VIP03684.1"/>
    </source>
</evidence>
<dbReference type="EMBL" id="LR586016">
    <property type="protein sequence ID" value="VIP03684.1"/>
    <property type="molecule type" value="Genomic_DNA"/>
</dbReference>
<evidence type="ECO:0000313" key="12">
    <source>
        <dbReference type="Proteomes" id="UP000464378"/>
    </source>
</evidence>
<dbReference type="InParanoid" id="A0A6C2YQL2"/>
<dbReference type="Gene3D" id="1.10.10.350">
    <property type="match status" value="1"/>
</dbReference>
<evidence type="ECO:0000259" key="10">
    <source>
        <dbReference type="Pfam" id="PF19269"/>
    </source>
</evidence>
<organism evidence="11">
    <name type="scientific">Tuwongella immobilis</name>
    <dbReference type="NCBI Taxonomy" id="692036"/>
    <lineage>
        <taxon>Bacteria</taxon>
        <taxon>Pseudomonadati</taxon>
        <taxon>Planctomycetota</taxon>
        <taxon>Planctomycetia</taxon>
        <taxon>Gemmatales</taxon>
        <taxon>Gemmataceae</taxon>
        <taxon>Tuwongella</taxon>
    </lineage>
</organism>
<keyword evidence="4 8" id="KW-0547">Nucleotide-binding</keyword>
<dbReference type="InterPro" id="IPR014729">
    <property type="entry name" value="Rossmann-like_a/b/a_fold"/>
</dbReference>
<dbReference type="KEGG" id="tim:GMBLW1_02760"/>
<dbReference type="InterPro" id="IPR033910">
    <property type="entry name" value="GluRS_core"/>
</dbReference>
<evidence type="ECO:0000256" key="6">
    <source>
        <dbReference type="ARBA" id="ARBA00022917"/>
    </source>
</evidence>
<dbReference type="InterPro" id="IPR001412">
    <property type="entry name" value="aa-tRNA-synth_I_CS"/>
</dbReference>
<dbReference type="PANTHER" id="PTHR43311">
    <property type="entry name" value="GLUTAMATE--TRNA LIGASE"/>
    <property type="match status" value="1"/>
</dbReference>
<dbReference type="InterPro" id="IPR045462">
    <property type="entry name" value="aa-tRNA-synth_I_cd-bd"/>
</dbReference>
<dbReference type="InterPro" id="IPR020751">
    <property type="entry name" value="aa-tRNA-synth_I_codon-bd_sub2"/>
</dbReference>
<dbReference type="RefSeq" id="WP_162658848.1">
    <property type="nucleotide sequence ID" value="NZ_LR593887.1"/>
</dbReference>
<dbReference type="GO" id="GO:0005524">
    <property type="term" value="F:ATP binding"/>
    <property type="evidence" value="ECO:0007669"/>
    <property type="project" value="UniProtKB-UniRule"/>
</dbReference>
<dbReference type="PROSITE" id="PS00178">
    <property type="entry name" value="AA_TRNA_LIGASE_I"/>
    <property type="match status" value="1"/>
</dbReference>
<keyword evidence="7 8" id="KW-0030">Aminoacyl-tRNA synthetase</keyword>
<dbReference type="InterPro" id="IPR004527">
    <property type="entry name" value="Glu-tRNA-ligase_bac/mito"/>
</dbReference>
<keyword evidence="6 8" id="KW-0648">Protein biosynthesis</keyword>
<dbReference type="HAMAP" id="MF_00022">
    <property type="entry name" value="Glu_tRNA_synth_type1"/>
    <property type="match status" value="1"/>
</dbReference>
<dbReference type="PANTHER" id="PTHR43311:SF2">
    <property type="entry name" value="GLUTAMATE--TRNA LIGASE, MITOCHONDRIAL-RELATED"/>
    <property type="match status" value="1"/>
</dbReference>
<dbReference type="InterPro" id="IPR000924">
    <property type="entry name" value="Glu/Gln-tRNA-synth"/>
</dbReference>
<proteinExistence type="inferred from homology"/>
<dbReference type="GO" id="GO:0000049">
    <property type="term" value="F:tRNA binding"/>
    <property type="evidence" value="ECO:0007669"/>
    <property type="project" value="InterPro"/>
</dbReference>
<comment type="caution">
    <text evidence="8">Lacks conserved residue(s) required for the propagation of feature annotation.</text>
</comment>
<dbReference type="SUPFAM" id="SSF48163">
    <property type="entry name" value="An anticodon-binding domain of class I aminoacyl-tRNA synthetases"/>
    <property type="match status" value="1"/>
</dbReference>
<feature type="domain" description="Glutamyl/glutaminyl-tRNA synthetase class Ib catalytic" evidence="9">
    <location>
        <begin position="3"/>
        <end position="262"/>
    </location>
</feature>
<feature type="short sequence motif" description="'KMSKS' region" evidence="8">
    <location>
        <begin position="250"/>
        <end position="254"/>
    </location>
</feature>
<comment type="subcellular location">
    <subcellularLocation>
        <location evidence="8">Cytoplasm</location>
    </subcellularLocation>
</comment>
<evidence type="ECO:0000256" key="5">
    <source>
        <dbReference type="ARBA" id="ARBA00022840"/>
    </source>
</evidence>
<dbReference type="EMBL" id="LR593887">
    <property type="protein sequence ID" value="VTS04736.1"/>
    <property type="molecule type" value="Genomic_DNA"/>
</dbReference>
<dbReference type="InterPro" id="IPR008925">
    <property type="entry name" value="aa_tRNA-synth_I_cd-bd_sf"/>
</dbReference>
<dbReference type="InterPro" id="IPR020058">
    <property type="entry name" value="Glu/Gln-tRNA-synth_Ib_cat-dom"/>
</dbReference>
<sequence length="515" mass="57610">MSIRARFAPSPTGYLHIGGVRTALFNWLLARQTGGQFILRIDDTDNERNRSEALQPILDGFRWLGLTWDEGPEVGGPYGPYYQSQRGDRYHAAAMKLLETGHAYPDYLTREQLDAEKKAADAAKVAYVHRGPHRDTPADECVRLFQDKPTTLRFKMPLAQESVVADLICGECRQRTDLLGDPVILRADGRALYNFATVVDDIDLKITHVIRAREHLPNTYSQVQFYLALGAPLPQFAHVPVVNEPNSKKKLSKRDMAKFLTAEIRQKLKTIGWTDAEIDSRDDLNPATVAYYREMGYLPAAVVNYLGRLGWSMDDHSEYIPLPQMIERFTLDRVNDSPASFDPNKLYWLAGEYMKLLPIPEKVDGCLPFLRRAGLIGETITDAERAKIEAIVVAAGDRIKLFSDILPYGATFLRPEVIYETKAVEKRLKKPGALDILRNFLPALEACESFDAPALDKLLHDFATNNGLKPGDMVHPVRVATTGVEVGVGLFDALAILGRETVVRRIHQAIALASA</sequence>
<evidence type="ECO:0000256" key="3">
    <source>
        <dbReference type="ARBA" id="ARBA00022598"/>
    </source>
</evidence>
<gene>
    <name evidence="8" type="primary">gltX</name>
    <name evidence="11" type="ORF">GMBLW1_02760</name>
</gene>
<comment type="similarity">
    <text evidence="1 8">Belongs to the class-I aminoacyl-tRNA synthetase family. Glutamate--tRNA ligase type 1 subfamily.</text>
</comment>
<dbReference type="GO" id="GO:0006424">
    <property type="term" value="P:glutamyl-tRNA aminoacylation"/>
    <property type="evidence" value="ECO:0007669"/>
    <property type="project" value="UniProtKB-UniRule"/>
</dbReference>
<dbReference type="GO" id="GO:0004818">
    <property type="term" value="F:glutamate-tRNA ligase activity"/>
    <property type="evidence" value="ECO:0007669"/>
    <property type="project" value="UniProtKB-UniRule"/>
</dbReference>
<accession>A0A6C2YQL2</accession>
<evidence type="ECO:0000256" key="1">
    <source>
        <dbReference type="ARBA" id="ARBA00007894"/>
    </source>
</evidence>
<dbReference type="InterPro" id="IPR049940">
    <property type="entry name" value="GluQ/Sye"/>
</dbReference>
<dbReference type="SUPFAM" id="SSF52374">
    <property type="entry name" value="Nucleotidylyl transferase"/>
    <property type="match status" value="1"/>
</dbReference>
<protein>
    <recommendedName>
        <fullName evidence="8">Glutamate--tRNA ligase</fullName>
        <ecNumber evidence="8">6.1.1.17</ecNumber>
    </recommendedName>
    <alternativeName>
        <fullName evidence="8">Glutamyl-tRNA synthetase</fullName>
        <shortName evidence="8">GluRS</shortName>
    </alternativeName>
</protein>
<dbReference type="Proteomes" id="UP000464378">
    <property type="component" value="Chromosome"/>
</dbReference>
<keyword evidence="5 8" id="KW-0067">ATP-binding</keyword>
<reference evidence="11" key="1">
    <citation type="submission" date="2019-04" db="EMBL/GenBank/DDBJ databases">
        <authorList>
            <consortium name="Science for Life Laboratories"/>
        </authorList>
    </citation>
    <scope>NUCLEOTIDE SEQUENCE</scope>
    <source>
        <strain evidence="11">MBLW1</strain>
    </source>
</reference>
<dbReference type="GO" id="GO:0008270">
    <property type="term" value="F:zinc ion binding"/>
    <property type="evidence" value="ECO:0007669"/>
    <property type="project" value="InterPro"/>
</dbReference>
<dbReference type="Pfam" id="PF00749">
    <property type="entry name" value="tRNA-synt_1c"/>
    <property type="match status" value="2"/>
</dbReference>
<feature type="binding site" evidence="8">
    <location>
        <position position="253"/>
    </location>
    <ligand>
        <name>ATP</name>
        <dbReference type="ChEBI" id="CHEBI:30616"/>
    </ligand>
</feature>
<dbReference type="Gene3D" id="3.40.50.620">
    <property type="entry name" value="HUPs"/>
    <property type="match status" value="1"/>
</dbReference>
<comment type="catalytic activity">
    <reaction evidence="8">
        <text>tRNA(Glu) + L-glutamate + ATP = L-glutamyl-tRNA(Glu) + AMP + diphosphate</text>
        <dbReference type="Rhea" id="RHEA:23540"/>
        <dbReference type="Rhea" id="RHEA-COMP:9663"/>
        <dbReference type="Rhea" id="RHEA-COMP:9680"/>
        <dbReference type="ChEBI" id="CHEBI:29985"/>
        <dbReference type="ChEBI" id="CHEBI:30616"/>
        <dbReference type="ChEBI" id="CHEBI:33019"/>
        <dbReference type="ChEBI" id="CHEBI:78442"/>
        <dbReference type="ChEBI" id="CHEBI:78520"/>
        <dbReference type="ChEBI" id="CHEBI:456215"/>
        <dbReference type="EC" id="6.1.1.17"/>
    </reaction>
</comment>
<evidence type="ECO:0000256" key="7">
    <source>
        <dbReference type="ARBA" id="ARBA00023146"/>
    </source>
</evidence>